<dbReference type="Proteomes" id="UP000078546">
    <property type="component" value="Unassembled WGS sequence"/>
</dbReference>
<evidence type="ECO:0000313" key="2">
    <source>
        <dbReference type="EMBL" id="SBS80647.1"/>
    </source>
</evidence>
<organism evidence="2 3">
    <name type="scientific">Plasmodium ovale curtisi</name>
    <dbReference type="NCBI Taxonomy" id="864141"/>
    <lineage>
        <taxon>Eukaryota</taxon>
        <taxon>Sar</taxon>
        <taxon>Alveolata</taxon>
        <taxon>Apicomplexa</taxon>
        <taxon>Aconoidasida</taxon>
        <taxon>Haemosporida</taxon>
        <taxon>Plasmodiidae</taxon>
        <taxon>Plasmodium</taxon>
        <taxon>Plasmodium (Plasmodium)</taxon>
    </lineage>
</organism>
<reference evidence="3" key="1">
    <citation type="submission" date="2016-05" db="EMBL/GenBank/DDBJ databases">
        <authorList>
            <person name="Naeem Raeece"/>
        </authorList>
    </citation>
    <scope>NUCLEOTIDE SEQUENCE [LARGE SCALE GENOMIC DNA]</scope>
</reference>
<protein>
    <submittedName>
        <fullName evidence="2">Uncharacterized protein</fullName>
    </submittedName>
</protein>
<sequence>MVTRKNSELHTFACKKVPNVNKKNENKKCQVFLFAQTKEKKKAEQKGSINTSKWSSKRMNSPPSCSNYTYCKILEGIAVRDTSSTFHEKFPLQNVKFYHSSFMNSAEEIPERFSSDDDLLTKTPSNLYFSFKQKLIGFVIGSAAARAATKVPFS</sequence>
<evidence type="ECO:0000313" key="3">
    <source>
        <dbReference type="Proteomes" id="UP000078546"/>
    </source>
</evidence>
<accession>A0A1A8VPC9</accession>
<dbReference type="EMBL" id="FLQV01000045">
    <property type="protein sequence ID" value="SBS80647.1"/>
    <property type="molecule type" value="Genomic_DNA"/>
</dbReference>
<evidence type="ECO:0000256" key="1">
    <source>
        <dbReference type="SAM" id="MobiDB-lite"/>
    </source>
</evidence>
<name>A0A1A8VPC9_PLAOA</name>
<feature type="region of interest" description="Disordered" evidence="1">
    <location>
        <begin position="43"/>
        <end position="63"/>
    </location>
</feature>
<gene>
    <name evidence="2" type="ORF">POVCU1_002090</name>
</gene>
<feature type="compositionally biased region" description="Polar residues" evidence="1">
    <location>
        <begin position="47"/>
        <end position="63"/>
    </location>
</feature>
<dbReference type="AlphaFoldDB" id="A0A1A8VPC9"/>
<proteinExistence type="predicted"/>